<keyword evidence="3" id="KW-0472">Membrane</keyword>
<dbReference type="InterPro" id="IPR033344">
    <property type="entry name" value="CURT1"/>
</dbReference>
<reference evidence="6" key="1">
    <citation type="journal article" date="2013" name="Science">
        <title>The Amborella genome and the evolution of flowering plants.</title>
        <authorList>
            <consortium name="Amborella Genome Project"/>
        </authorList>
    </citation>
    <scope>NUCLEOTIDE SEQUENCE [LARGE SCALE GENOMIC DNA]</scope>
</reference>
<accession>W1NM79</accession>
<dbReference type="STRING" id="13333.W1NM79"/>
<dbReference type="AlphaFoldDB" id="W1NM79"/>
<dbReference type="GO" id="GO:0009535">
    <property type="term" value="C:chloroplast thylakoid membrane"/>
    <property type="evidence" value="ECO:0000318"/>
    <property type="project" value="GO_Central"/>
</dbReference>
<dbReference type="OMA" id="NVMGMAT"/>
<dbReference type="GO" id="GO:0009515">
    <property type="term" value="C:granal stacked thylakoid"/>
    <property type="evidence" value="ECO:0007669"/>
    <property type="project" value="EnsemblPlants"/>
</dbReference>
<evidence type="ECO:0000256" key="1">
    <source>
        <dbReference type="ARBA" id="ARBA00004141"/>
    </source>
</evidence>
<dbReference type="HOGENOM" id="CLU_095488_0_0_1"/>
<dbReference type="eggNOG" id="ENOG502QWJR">
    <property type="taxonomic scope" value="Eukaryota"/>
</dbReference>
<dbReference type="GO" id="GO:0009773">
    <property type="term" value="P:photosynthetic electron transport in photosystem I"/>
    <property type="evidence" value="ECO:0007669"/>
    <property type="project" value="EnsemblPlants"/>
</dbReference>
<dbReference type="GO" id="GO:0019904">
    <property type="term" value="F:protein domain specific binding"/>
    <property type="evidence" value="ECO:0007669"/>
    <property type="project" value="EnsemblPlants"/>
</dbReference>
<name>W1NM79_AMBTC</name>
<dbReference type="Proteomes" id="UP000017836">
    <property type="component" value="Unassembled WGS sequence"/>
</dbReference>
<protein>
    <recommendedName>
        <fullName evidence="4">Cyanobacterial aminoacyl-tRNA synthetase CAAD domain-containing protein</fullName>
    </recommendedName>
</protein>
<evidence type="ECO:0000313" key="5">
    <source>
        <dbReference type="EMBL" id="ERM96633.1"/>
    </source>
</evidence>
<evidence type="ECO:0000259" key="4">
    <source>
        <dbReference type="Pfam" id="PF14159"/>
    </source>
</evidence>
<feature type="region of interest" description="Disordered" evidence="2">
    <location>
        <begin position="1"/>
        <end position="32"/>
    </location>
</feature>
<comment type="subcellular location">
    <subcellularLocation>
        <location evidence="1">Membrane</location>
        <topology evidence="1">Multi-pass membrane protein</topology>
    </subcellularLocation>
</comment>
<dbReference type="PANTHER" id="PTHR33222">
    <property type="match status" value="1"/>
</dbReference>
<evidence type="ECO:0000256" key="2">
    <source>
        <dbReference type="SAM" id="MobiDB-lite"/>
    </source>
</evidence>
<dbReference type="PANTHER" id="PTHR33222:SF9">
    <property type="entry name" value="PROTEIN CURVATURE THYLAKOID 1B, CHLOROPLASTIC"/>
    <property type="match status" value="1"/>
</dbReference>
<gene>
    <name evidence="5" type="ORF">AMTR_s00001p00272260</name>
</gene>
<keyword evidence="3" id="KW-1133">Transmembrane helix</keyword>
<feature type="domain" description="Cyanobacterial aminoacyl-tRNA synthetase CAAD" evidence="4">
    <location>
        <begin position="92"/>
        <end position="174"/>
    </location>
</feature>
<dbReference type="GO" id="GO:0097753">
    <property type="term" value="P:membrane bending"/>
    <property type="evidence" value="ECO:0007669"/>
    <property type="project" value="EnsemblPlants"/>
</dbReference>
<dbReference type="GO" id="GO:0090391">
    <property type="term" value="P:granum assembly"/>
    <property type="evidence" value="ECO:0007669"/>
    <property type="project" value="EnsemblPlants"/>
</dbReference>
<feature type="transmembrane region" description="Helical" evidence="3">
    <location>
        <begin position="103"/>
        <end position="125"/>
    </location>
</feature>
<proteinExistence type="predicted"/>
<feature type="compositionally biased region" description="Low complexity" evidence="2">
    <location>
        <begin position="1"/>
        <end position="15"/>
    </location>
</feature>
<dbReference type="OrthoDB" id="2014299at2759"/>
<keyword evidence="6" id="KW-1185">Reference proteome</keyword>
<evidence type="ECO:0000313" key="6">
    <source>
        <dbReference type="Proteomes" id="UP000017836"/>
    </source>
</evidence>
<dbReference type="Gramene" id="ERM96633">
    <property type="protein sequence ID" value="ERM96633"/>
    <property type="gene ID" value="AMTR_s00001p00272260"/>
</dbReference>
<dbReference type="InterPro" id="IPR025564">
    <property type="entry name" value="CAAD_dom"/>
</dbReference>
<sequence length="176" mass="18965">MATLSTTMSMASSPAILDPSRPQAAPTSTVQPCVGLPSLLPPQILSQTRPPSRQSWKTMASCRNLARNVVSMATGDTSVEVGPDVSEVLKPIQDTWEKLDDKYAVASLAFAGIVALWASTGMISAIDRLPLVPGILELVGIGYTGWFTYRNLVFKPDREALIEKIKEKYEAIIGSS</sequence>
<dbReference type="EMBL" id="KI397142">
    <property type="protein sequence ID" value="ERM96633.1"/>
    <property type="molecule type" value="Genomic_DNA"/>
</dbReference>
<dbReference type="GO" id="GO:0030093">
    <property type="term" value="C:chloroplast photosystem I"/>
    <property type="evidence" value="ECO:0007669"/>
    <property type="project" value="EnsemblPlants"/>
</dbReference>
<dbReference type="Pfam" id="PF14159">
    <property type="entry name" value="CAAD"/>
    <property type="match status" value="1"/>
</dbReference>
<feature type="transmembrane region" description="Helical" evidence="3">
    <location>
        <begin position="131"/>
        <end position="149"/>
    </location>
</feature>
<keyword evidence="3" id="KW-0812">Transmembrane</keyword>
<evidence type="ECO:0000256" key="3">
    <source>
        <dbReference type="SAM" id="Phobius"/>
    </source>
</evidence>
<organism evidence="5 6">
    <name type="scientific">Amborella trichopoda</name>
    <dbReference type="NCBI Taxonomy" id="13333"/>
    <lineage>
        <taxon>Eukaryota</taxon>
        <taxon>Viridiplantae</taxon>
        <taxon>Streptophyta</taxon>
        <taxon>Embryophyta</taxon>
        <taxon>Tracheophyta</taxon>
        <taxon>Spermatophyta</taxon>
        <taxon>Magnoliopsida</taxon>
        <taxon>Amborellales</taxon>
        <taxon>Amborellaceae</taxon>
        <taxon>Amborella</taxon>
    </lineage>
</organism>
<dbReference type="KEGG" id="atr:18424569"/>